<keyword evidence="3" id="KW-0812">Transmembrane</keyword>
<keyword evidence="4" id="KW-1133">Transmembrane helix</keyword>
<evidence type="ECO:0000313" key="6">
    <source>
        <dbReference type="EMBL" id="CAH1801634.1"/>
    </source>
</evidence>
<comment type="similarity">
    <text evidence="2">Belongs to the Orai family.</text>
</comment>
<evidence type="ECO:0000256" key="5">
    <source>
        <dbReference type="ARBA" id="ARBA00023136"/>
    </source>
</evidence>
<protein>
    <submittedName>
        <fullName evidence="6">Uncharacterized protein</fullName>
    </submittedName>
</protein>
<dbReference type="GO" id="GO:0016020">
    <property type="term" value="C:membrane"/>
    <property type="evidence" value="ECO:0007669"/>
    <property type="project" value="UniProtKB-SubCell"/>
</dbReference>
<evidence type="ECO:0000313" key="7">
    <source>
        <dbReference type="Proteomes" id="UP000749559"/>
    </source>
</evidence>
<dbReference type="FunFam" id="1.20.140.140:FF:000001">
    <property type="entry name" value="Calcium release-activated calcium modulator 1"/>
    <property type="match status" value="1"/>
</dbReference>
<comment type="caution">
    <text evidence="6">The sequence shown here is derived from an EMBL/GenBank/DDBJ whole genome shotgun (WGS) entry which is preliminary data.</text>
</comment>
<keyword evidence="7" id="KW-1185">Reference proteome</keyword>
<dbReference type="PANTHER" id="PTHR31501">
    <property type="entry name" value="CALCIUM RELEASE-ACTIVATED CALCIUM CHANNEL PROTEIN 1"/>
    <property type="match status" value="1"/>
</dbReference>
<evidence type="ECO:0000256" key="2">
    <source>
        <dbReference type="ARBA" id="ARBA00008062"/>
    </source>
</evidence>
<keyword evidence="5" id="KW-0472">Membrane</keyword>
<evidence type="ECO:0000256" key="4">
    <source>
        <dbReference type="ARBA" id="ARBA00022989"/>
    </source>
</evidence>
<organism evidence="6 7">
    <name type="scientific">Owenia fusiformis</name>
    <name type="common">Polychaete worm</name>
    <dbReference type="NCBI Taxonomy" id="6347"/>
    <lineage>
        <taxon>Eukaryota</taxon>
        <taxon>Metazoa</taxon>
        <taxon>Spiralia</taxon>
        <taxon>Lophotrochozoa</taxon>
        <taxon>Annelida</taxon>
        <taxon>Polychaeta</taxon>
        <taxon>Sedentaria</taxon>
        <taxon>Canalipalpata</taxon>
        <taxon>Sabellida</taxon>
        <taxon>Oweniida</taxon>
        <taxon>Oweniidae</taxon>
        <taxon>Owenia</taxon>
    </lineage>
</organism>
<dbReference type="GO" id="GO:0015279">
    <property type="term" value="F:store-operated calcium channel activity"/>
    <property type="evidence" value="ECO:0007669"/>
    <property type="project" value="TreeGrafter"/>
</dbReference>
<dbReference type="AlphaFoldDB" id="A0A8J1XN77"/>
<dbReference type="OrthoDB" id="61124at2759"/>
<accession>A0A8J1XN77</accession>
<dbReference type="Pfam" id="PF07856">
    <property type="entry name" value="Orai-1"/>
    <property type="match status" value="1"/>
</dbReference>
<sequence length="226" mass="25232">MQNSYSEWLTKTYVKEMSNTHTLQALSWRRLYLARAKLKAASRTSALLSGFAMVAMVEAQLDDNIPIGLLVTFSVCTTLLVAVHLLALMISTCILPNIEAVSNVHNVTAVNESPHDRLQIYIELAWIFSTGIGILLFLIQMGVLAWVRFYKFSNHEASIASTAIIVPAIIIFIIFAIHFYRQLIAHKYERSHKGLEELESMANELDGNGLASNPRDPLSQGNIETV</sequence>
<dbReference type="Proteomes" id="UP000749559">
    <property type="component" value="Unassembled WGS sequence"/>
</dbReference>
<proteinExistence type="inferred from homology"/>
<dbReference type="PANTHER" id="PTHR31501:SF7">
    <property type="entry name" value="CALCIUM RELEASE-ACTIVATED CALCIUM CHANNEL PROTEIN 1"/>
    <property type="match status" value="1"/>
</dbReference>
<name>A0A8J1XN77_OWEFU</name>
<dbReference type="Gene3D" id="1.20.140.140">
    <property type="entry name" value="Calcium release-activated calcium channel protein Orai"/>
    <property type="match status" value="1"/>
</dbReference>
<dbReference type="InterPro" id="IPR038350">
    <property type="entry name" value="Orai_sf"/>
</dbReference>
<comment type="subcellular location">
    <subcellularLocation>
        <location evidence="1">Membrane</location>
        <topology evidence="1">Multi-pass membrane protein</topology>
    </subcellularLocation>
</comment>
<evidence type="ECO:0000256" key="3">
    <source>
        <dbReference type="ARBA" id="ARBA00022692"/>
    </source>
</evidence>
<gene>
    <name evidence="6" type="ORF">OFUS_LOCUS25405</name>
</gene>
<dbReference type="GO" id="GO:0002115">
    <property type="term" value="P:store-operated calcium entry"/>
    <property type="evidence" value="ECO:0007669"/>
    <property type="project" value="TreeGrafter"/>
</dbReference>
<dbReference type="InterPro" id="IPR012446">
    <property type="entry name" value="CRAC_channel"/>
</dbReference>
<dbReference type="EMBL" id="CAIIXF020000012">
    <property type="protein sequence ID" value="CAH1801634.1"/>
    <property type="molecule type" value="Genomic_DNA"/>
</dbReference>
<reference evidence="6" key="1">
    <citation type="submission" date="2022-03" db="EMBL/GenBank/DDBJ databases">
        <authorList>
            <person name="Martin C."/>
        </authorList>
    </citation>
    <scope>NUCLEOTIDE SEQUENCE</scope>
</reference>
<evidence type="ECO:0000256" key="1">
    <source>
        <dbReference type="ARBA" id="ARBA00004141"/>
    </source>
</evidence>